<dbReference type="InterPro" id="IPR037522">
    <property type="entry name" value="HD_GYP_dom"/>
</dbReference>
<dbReference type="InterPro" id="IPR029016">
    <property type="entry name" value="GAF-like_dom_sf"/>
</dbReference>
<feature type="transmembrane region" description="Helical" evidence="1">
    <location>
        <begin position="225"/>
        <end position="244"/>
    </location>
</feature>
<dbReference type="Proteomes" id="UP000501926">
    <property type="component" value="Chromosome"/>
</dbReference>
<name>Q1PVI3_KUEST</name>
<dbReference type="Gene3D" id="3.30.450.40">
    <property type="match status" value="1"/>
</dbReference>
<dbReference type="SMART" id="SM00065">
    <property type="entry name" value="GAF"/>
    <property type="match status" value="1"/>
</dbReference>
<dbReference type="Proteomes" id="UP000221734">
    <property type="component" value="Chromosome Kuenenia_stuttgartiensis_MBR1"/>
</dbReference>
<proteinExistence type="predicted"/>
<feature type="domain" description="HD-GYP" evidence="2">
    <location>
        <begin position="447"/>
        <end position="639"/>
    </location>
</feature>
<dbReference type="EMBL" id="CP049055">
    <property type="protein sequence ID" value="QII14292.1"/>
    <property type="molecule type" value="Genomic_DNA"/>
</dbReference>
<reference evidence="4 7" key="5">
    <citation type="submission" date="2020-02" db="EMBL/GenBank/DDBJ databases">
        <title>Newly sequenced genome of strain CSTR1 showed variability in Candidatus Kuenenia stuttgartiensis genomes.</title>
        <authorList>
            <person name="Ding C."/>
            <person name="Adrian L."/>
        </authorList>
    </citation>
    <scope>NUCLEOTIDE SEQUENCE [LARGE SCALE GENOMIC DNA]</scope>
    <source>
        <strain evidence="4 7">CSTR1</strain>
    </source>
</reference>
<organism evidence="3">
    <name type="scientific">Kuenenia stuttgartiensis</name>
    <dbReference type="NCBI Taxonomy" id="174633"/>
    <lineage>
        <taxon>Bacteria</taxon>
        <taxon>Pseudomonadati</taxon>
        <taxon>Planctomycetota</taxon>
        <taxon>Candidatus Brocadiia</taxon>
        <taxon>Candidatus Brocadiales</taxon>
        <taxon>Candidatus Brocadiaceae</taxon>
        <taxon>Candidatus Kuenenia</taxon>
    </lineage>
</organism>
<keyword evidence="6" id="KW-1185">Reference proteome</keyword>
<feature type="transmembrane region" description="Helical" evidence="1">
    <location>
        <begin position="200"/>
        <end position="219"/>
    </location>
</feature>
<dbReference type="EMBL" id="LT934425">
    <property type="protein sequence ID" value="SOH04689.1"/>
    <property type="molecule type" value="Genomic_DNA"/>
</dbReference>
<evidence type="ECO:0000313" key="6">
    <source>
        <dbReference type="Proteomes" id="UP000221734"/>
    </source>
</evidence>
<dbReference type="Gene3D" id="1.10.3210.10">
    <property type="entry name" value="Hypothetical protein af1432"/>
    <property type="match status" value="1"/>
</dbReference>
<accession>Q1PVI3</accession>
<evidence type="ECO:0000313" key="4">
    <source>
        <dbReference type="EMBL" id="QII14292.1"/>
    </source>
</evidence>
<dbReference type="KEGG" id="kst:KSMBR1_2192"/>
<dbReference type="SUPFAM" id="SSF55781">
    <property type="entry name" value="GAF domain-like"/>
    <property type="match status" value="1"/>
</dbReference>
<evidence type="ECO:0000256" key="1">
    <source>
        <dbReference type="SAM" id="Phobius"/>
    </source>
</evidence>
<sequence>MKTPKIDNRPLYNSRIIDTYIKLIKRNYSYINVGELLNYAGMESYQVTDEGHWFTQEQVDLFYERLVKLTGNKNIAREAGRYAASPEAIGIMRQYVLGLVGPAKAYEIAGKYAHNFTKSAIYKSTKRGTNKVEITVVPNEGVSEKPFQCENRIGFFEAIAMVFNYRLPGVEHPECLFKGGRVCRYIVSWKESPSSFWKKIRNYAIIFFAAACLSSYFMHPWITPITVFPISVFAVLLLTLYAGIIEKRELNAAINSLRDSSDKLLEQVDVNYNNALMINEMGMAVSKQMEIDGILSNVIQVFEKRLDYDRGLILLANQDKTRLVFRTGFGYTDELLSVLKNTCFRLNRPPSKGVFVVSFREQKPFLINDITEIETTLSPHSLDLAKKMGTKSFICCPIVYEKNSLGVLVVDNIKTKKPFRQSDISLLMGIASEIGISIHNATLIEAKERQFKSILLVLAASIDARDSLTAGHSEKVTEYALGICNELNMPKDYCEMIRVAALLHDYGKIGIKDSVLKKEGKLDIEERNEIETHTTKTRKILEQINFEGIYTEVPYIAECHHEKIDGSGYPKGIKGEDIPLGAKIIAVADFFEAITSKRHYRDPMPIDIAFQLLKEEGKIHFDKNVIEAFISYYNRGNND</sequence>
<keyword evidence="1" id="KW-0812">Transmembrane</keyword>
<dbReference type="CDD" id="cd00077">
    <property type="entry name" value="HDc"/>
    <property type="match status" value="1"/>
</dbReference>
<reference evidence="3" key="1">
    <citation type="journal article" date="2006" name="Nature">
        <title>Deciphering the evolution and metabolism of an anammox bacterium from a community genome.</title>
        <authorList>
            <person name="Strous M."/>
            <person name="Pelletier E."/>
            <person name="Mangenot S."/>
            <person name="Rattei T."/>
            <person name="Lehner A."/>
            <person name="Taylor M.W."/>
            <person name="Horn M."/>
            <person name="Daims H."/>
            <person name="Bartol-Mavel D."/>
            <person name="Wincker P."/>
            <person name="Barbe V."/>
            <person name="Fonknechten N."/>
            <person name="Vallenet D."/>
            <person name="Segurens B."/>
            <person name="Schenowitz-Truong C."/>
            <person name="Medigue C."/>
            <person name="Collingro A."/>
            <person name="Snel B."/>
            <person name="Dutilh B.E."/>
            <person name="OpDenCamp H.J.M."/>
            <person name="vanDerDrift C."/>
            <person name="Cirpus I."/>
            <person name="vanDePas-Schoonen K.T."/>
            <person name="Harhangi H.R."/>
            <person name="vanNiftrik L."/>
            <person name="Schmid M."/>
            <person name="Keltjens J."/>
            <person name="vanDeVossenberg J."/>
            <person name="Kartal B."/>
            <person name="Meier H."/>
            <person name="Frishman D."/>
            <person name="Huynen M.A."/>
            <person name="Mewes H."/>
            <person name="Weissenbach J."/>
            <person name="Jetten M.S.M."/>
            <person name="Wagner M."/>
            <person name="LePaslier D."/>
        </authorList>
    </citation>
    <scope>NUCLEOTIDE SEQUENCE</scope>
</reference>
<reference evidence="6" key="4">
    <citation type="submission" date="2017-10" db="EMBL/GenBank/DDBJ databases">
        <authorList>
            <person name="Frank J."/>
        </authorList>
    </citation>
    <scope>NUCLEOTIDE SEQUENCE [LARGE SCALE GENOMIC DNA]</scope>
</reference>
<dbReference type="Pfam" id="PF13487">
    <property type="entry name" value="HD_5"/>
    <property type="match status" value="1"/>
</dbReference>
<dbReference type="AlphaFoldDB" id="Q1PVI3"/>
<dbReference type="RefSeq" id="WP_197705166.1">
    <property type="nucleotide sequence ID" value="NZ_CP049055.1"/>
</dbReference>
<dbReference type="Pfam" id="PF01590">
    <property type="entry name" value="GAF"/>
    <property type="match status" value="1"/>
</dbReference>
<dbReference type="SUPFAM" id="SSF109604">
    <property type="entry name" value="HD-domain/PDEase-like"/>
    <property type="match status" value="1"/>
</dbReference>
<dbReference type="PANTHER" id="PTHR43155:SF2">
    <property type="entry name" value="CYCLIC DI-GMP PHOSPHODIESTERASE PA4108"/>
    <property type="match status" value="1"/>
</dbReference>
<evidence type="ECO:0000313" key="5">
    <source>
        <dbReference type="EMBL" id="SOH04689.1"/>
    </source>
</evidence>
<reference evidence="5" key="3">
    <citation type="submission" date="2017-10" db="EMBL/GenBank/DDBJ databases">
        <authorList>
            <person name="Banno H."/>
            <person name="Chua N.-H."/>
        </authorList>
    </citation>
    <scope>NUCLEOTIDE SEQUENCE [LARGE SCALE GENOMIC DNA]</scope>
    <source>
        <strain evidence="5">Kuenenia_mbr1_ru-nijmegen</strain>
    </source>
</reference>
<keyword evidence="1" id="KW-1133">Transmembrane helix</keyword>
<gene>
    <name evidence="4" type="ORF">KsCSTR_49150</name>
    <name evidence="5" type="ORF">KSMBR1_2192</name>
    <name evidence="3" type="ORF">kustc0490</name>
</gene>
<keyword evidence="1" id="KW-0472">Membrane</keyword>
<evidence type="ECO:0000313" key="7">
    <source>
        <dbReference type="Proteomes" id="UP000501926"/>
    </source>
</evidence>
<evidence type="ECO:0000313" key="3">
    <source>
        <dbReference type="EMBL" id="CAJ71235.1"/>
    </source>
</evidence>
<dbReference type="InterPro" id="IPR003018">
    <property type="entry name" value="GAF"/>
</dbReference>
<protein>
    <recommendedName>
        <fullName evidence="2">HD-GYP domain-containing protein</fullName>
    </recommendedName>
</protein>
<dbReference type="PROSITE" id="PS51832">
    <property type="entry name" value="HD_GYP"/>
    <property type="match status" value="1"/>
</dbReference>
<dbReference type="PANTHER" id="PTHR43155">
    <property type="entry name" value="CYCLIC DI-GMP PHOSPHODIESTERASE PA4108-RELATED"/>
    <property type="match status" value="1"/>
</dbReference>
<dbReference type="SMART" id="SM00471">
    <property type="entry name" value="HDc"/>
    <property type="match status" value="1"/>
</dbReference>
<evidence type="ECO:0000259" key="2">
    <source>
        <dbReference type="PROSITE" id="PS51832"/>
    </source>
</evidence>
<dbReference type="InterPro" id="IPR003607">
    <property type="entry name" value="HD/PDEase_dom"/>
</dbReference>
<reference evidence="3" key="2">
    <citation type="submission" date="2006-01" db="EMBL/GenBank/DDBJ databases">
        <authorList>
            <person name="Genoscope"/>
        </authorList>
    </citation>
    <scope>NUCLEOTIDE SEQUENCE</scope>
</reference>
<dbReference type="EMBL" id="CT573073">
    <property type="protein sequence ID" value="CAJ71235.1"/>
    <property type="molecule type" value="Genomic_DNA"/>
</dbReference>